<gene>
    <name evidence="1" type="ORF">Ahy_B02g061535</name>
</gene>
<dbReference type="Gramene" id="arahy.Tifrunner.gnm2.ann2.Ah12g366600.1">
    <property type="protein sequence ID" value="arahy.Tifrunner.gnm2.ann2.Ah12g366600.1-CDS"/>
    <property type="gene ID" value="arahy.Tifrunner.gnm2.ann2.Ah12g366600"/>
</dbReference>
<dbReference type="OrthoDB" id="1429206at2759"/>
<protein>
    <submittedName>
        <fullName evidence="1">Uncharacterized protein</fullName>
    </submittedName>
</protein>
<dbReference type="STRING" id="3818.A0A445ALB4"/>
<evidence type="ECO:0000313" key="1">
    <source>
        <dbReference type="EMBL" id="RYR27198.1"/>
    </source>
</evidence>
<sequence length="184" mass="21227">MLYNEMKRALRQSAFILMRELSWRFFGHKIDWRRLFLLAAVLTVSSILFQMLVHRYLLNDQSPYENDSSHPSLNSSTTKEAILQQVRFSLPYSVILLNSSNEVVQSVAFESERAKTCLNSSISRSKREDKLADATKNTRFSPLGVPSYKQRHIQLLPPHEALVYAKKEIDNAPLVNEDPDLYVP</sequence>
<name>A0A445ALB4_ARAHY</name>
<dbReference type="AlphaFoldDB" id="A0A445ALB4"/>
<accession>A0A445ALB4</accession>
<reference evidence="1 2" key="1">
    <citation type="submission" date="2019-01" db="EMBL/GenBank/DDBJ databases">
        <title>Sequencing of cultivated peanut Arachis hypogaea provides insights into genome evolution and oil improvement.</title>
        <authorList>
            <person name="Chen X."/>
        </authorList>
    </citation>
    <scope>NUCLEOTIDE SEQUENCE [LARGE SCALE GENOMIC DNA]</scope>
    <source>
        <strain evidence="2">cv. Fuhuasheng</strain>
        <tissue evidence="1">Leaves</tissue>
    </source>
</reference>
<proteinExistence type="predicted"/>
<organism evidence="1 2">
    <name type="scientific">Arachis hypogaea</name>
    <name type="common">Peanut</name>
    <dbReference type="NCBI Taxonomy" id="3818"/>
    <lineage>
        <taxon>Eukaryota</taxon>
        <taxon>Viridiplantae</taxon>
        <taxon>Streptophyta</taxon>
        <taxon>Embryophyta</taxon>
        <taxon>Tracheophyta</taxon>
        <taxon>Spermatophyta</taxon>
        <taxon>Magnoliopsida</taxon>
        <taxon>eudicotyledons</taxon>
        <taxon>Gunneridae</taxon>
        <taxon>Pentapetalae</taxon>
        <taxon>rosids</taxon>
        <taxon>fabids</taxon>
        <taxon>Fabales</taxon>
        <taxon>Fabaceae</taxon>
        <taxon>Papilionoideae</taxon>
        <taxon>50 kb inversion clade</taxon>
        <taxon>dalbergioids sensu lato</taxon>
        <taxon>Dalbergieae</taxon>
        <taxon>Pterocarpus clade</taxon>
        <taxon>Arachis</taxon>
    </lineage>
</organism>
<evidence type="ECO:0000313" key="2">
    <source>
        <dbReference type="Proteomes" id="UP000289738"/>
    </source>
</evidence>
<dbReference type="EMBL" id="SDMP01000012">
    <property type="protein sequence ID" value="RYR27198.1"/>
    <property type="molecule type" value="Genomic_DNA"/>
</dbReference>
<dbReference type="Proteomes" id="UP000289738">
    <property type="component" value="Chromosome B02"/>
</dbReference>
<comment type="caution">
    <text evidence="1">The sequence shown here is derived from an EMBL/GenBank/DDBJ whole genome shotgun (WGS) entry which is preliminary data.</text>
</comment>
<keyword evidence="2" id="KW-1185">Reference proteome</keyword>